<feature type="region of interest" description="Disordered" evidence="7">
    <location>
        <begin position="1"/>
        <end position="23"/>
    </location>
</feature>
<dbReference type="HAMAP" id="MF_00693">
    <property type="entry name" value="Transcrip_reg_TACO1"/>
    <property type="match status" value="1"/>
</dbReference>
<dbReference type="NCBIfam" id="NF009044">
    <property type="entry name" value="PRK12378.1"/>
    <property type="match status" value="1"/>
</dbReference>
<dbReference type="Gene3D" id="3.30.70.980">
    <property type="match status" value="2"/>
</dbReference>
<dbReference type="Proteomes" id="UP000179241">
    <property type="component" value="Unassembled WGS sequence"/>
</dbReference>
<evidence type="ECO:0000256" key="1">
    <source>
        <dbReference type="ARBA" id="ARBA00008724"/>
    </source>
</evidence>
<dbReference type="FunFam" id="1.10.10.200:FF:000002">
    <property type="entry name" value="Probable transcriptional regulatory protein CLM62_37755"/>
    <property type="match status" value="1"/>
</dbReference>
<evidence type="ECO:0000256" key="7">
    <source>
        <dbReference type="SAM" id="MobiDB-lite"/>
    </source>
</evidence>
<comment type="similarity">
    <text evidence="1 6">Belongs to the TACO1 family.</text>
</comment>
<accession>A0A1F8CLD9</accession>
<dbReference type="InterPro" id="IPR026564">
    <property type="entry name" value="Transcrip_reg_TACO1-like_dom3"/>
</dbReference>
<dbReference type="PANTHER" id="PTHR12532:SF6">
    <property type="entry name" value="TRANSCRIPTIONAL REGULATORY PROTEIN YEBC-RELATED"/>
    <property type="match status" value="1"/>
</dbReference>
<dbReference type="SUPFAM" id="SSF75625">
    <property type="entry name" value="YebC-like"/>
    <property type="match status" value="1"/>
</dbReference>
<dbReference type="EMBL" id="MGHU01000031">
    <property type="protein sequence ID" value="OGM77157.1"/>
    <property type="molecule type" value="Genomic_DNA"/>
</dbReference>
<keyword evidence="4 6" id="KW-0238">DNA-binding</keyword>
<reference evidence="10 11" key="1">
    <citation type="journal article" date="2016" name="Nat. Commun.">
        <title>Thousands of microbial genomes shed light on interconnected biogeochemical processes in an aquifer system.</title>
        <authorList>
            <person name="Anantharaman K."/>
            <person name="Brown C.T."/>
            <person name="Hug L.A."/>
            <person name="Sharon I."/>
            <person name="Castelle C.J."/>
            <person name="Probst A.J."/>
            <person name="Thomas B.C."/>
            <person name="Singh A."/>
            <person name="Wilkins M.J."/>
            <person name="Karaoz U."/>
            <person name="Brodie E.L."/>
            <person name="Williams K.H."/>
            <person name="Hubbard S.S."/>
            <person name="Banfield J.F."/>
        </authorList>
    </citation>
    <scope>NUCLEOTIDE SEQUENCE [LARGE SCALE GENOMIC DNA]</scope>
</reference>
<feature type="domain" description="TACO1/YebC-like second and third" evidence="8">
    <location>
        <begin position="81"/>
        <end position="236"/>
    </location>
</feature>
<keyword evidence="2 6" id="KW-0963">Cytoplasm</keyword>
<dbReference type="GO" id="GO:0003677">
    <property type="term" value="F:DNA binding"/>
    <property type="evidence" value="ECO:0007669"/>
    <property type="project" value="UniProtKB-UniRule"/>
</dbReference>
<sequence length="249" mass="27318">MSGHSHFATIKRQKEANDSARGKVFSKHSKAIAIAIKSGGNADPEMNSKLRFSIEQAKADNMPKINIDRILERASEVKNIEEVVYEGFGPDGVNLMILVATDNKNRTSQEIKNMLEKGGGNMAGPGAVAFNFDQLGQVVIKKVDNGEEQTLRIIDVPGVVDVEDVGEELEVYTVPQKVAEVKDTLISLSFEVKSFALVMKPKSTVSVTTPEKVKKIMAFIENLDDHDDVQDVFTNVDIPDDVALQMDAE</sequence>
<keyword evidence="5 6" id="KW-0804">Transcription</keyword>
<dbReference type="PANTHER" id="PTHR12532">
    <property type="entry name" value="TRANSLATIONAL ACTIVATOR OF CYTOCHROME C OXIDASE 1"/>
    <property type="match status" value="1"/>
</dbReference>
<dbReference type="GO" id="GO:0005829">
    <property type="term" value="C:cytosol"/>
    <property type="evidence" value="ECO:0007669"/>
    <property type="project" value="TreeGrafter"/>
</dbReference>
<feature type="compositionally biased region" description="Basic and acidic residues" evidence="7">
    <location>
        <begin position="12"/>
        <end position="21"/>
    </location>
</feature>
<evidence type="ECO:0000256" key="4">
    <source>
        <dbReference type="ARBA" id="ARBA00023125"/>
    </source>
</evidence>
<dbReference type="GO" id="GO:0006355">
    <property type="term" value="P:regulation of DNA-templated transcription"/>
    <property type="evidence" value="ECO:0007669"/>
    <property type="project" value="UniProtKB-UniRule"/>
</dbReference>
<evidence type="ECO:0000256" key="2">
    <source>
        <dbReference type="ARBA" id="ARBA00022490"/>
    </source>
</evidence>
<dbReference type="InterPro" id="IPR029072">
    <property type="entry name" value="YebC-like"/>
</dbReference>
<dbReference type="InterPro" id="IPR002876">
    <property type="entry name" value="Transcrip_reg_TACO1-like"/>
</dbReference>
<dbReference type="Pfam" id="PF20772">
    <property type="entry name" value="TACO1_YebC_N"/>
    <property type="match status" value="1"/>
</dbReference>
<dbReference type="AlphaFoldDB" id="A0A1F8CLD9"/>
<comment type="caution">
    <text evidence="10">The sequence shown here is derived from an EMBL/GenBank/DDBJ whole genome shotgun (WGS) entry which is preliminary data.</text>
</comment>
<feature type="domain" description="TACO1/YebC-like N-terminal" evidence="9">
    <location>
        <begin position="5"/>
        <end position="75"/>
    </location>
</feature>
<dbReference type="InterPro" id="IPR017856">
    <property type="entry name" value="Integrase-like_N"/>
</dbReference>
<comment type="subcellular location">
    <subcellularLocation>
        <location evidence="6">Cytoplasm</location>
    </subcellularLocation>
</comment>
<evidence type="ECO:0000259" key="9">
    <source>
        <dbReference type="Pfam" id="PF20772"/>
    </source>
</evidence>
<dbReference type="NCBIfam" id="TIGR01033">
    <property type="entry name" value="YebC/PmpR family DNA-binding transcriptional regulator"/>
    <property type="match status" value="1"/>
</dbReference>
<evidence type="ECO:0000256" key="5">
    <source>
        <dbReference type="ARBA" id="ARBA00023163"/>
    </source>
</evidence>
<keyword evidence="3 6" id="KW-0805">Transcription regulation</keyword>
<name>A0A1F8CLD9_9BACT</name>
<evidence type="ECO:0000256" key="6">
    <source>
        <dbReference type="HAMAP-Rule" id="MF_00693"/>
    </source>
</evidence>
<evidence type="ECO:0000259" key="8">
    <source>
        <dbReference type="Pfam" id="PF01709"/>
    </source>
</evidence>
<dbReference type="InterPro" id="IPR049083">
    <property type="entry name" value="TACO1_YebC_N"/>
</dbReference>
<evidence type="ECO:0000313" key="10">
    <source>
        <dbReference type="EMBL" id="OGM77157.1"/>
    </source>
</evidence>
<proteinExistence type="inferred from homology"/>
<dbReference type="Pfam" id="PF01709">
    <property type="entry name" value="Transcrip_reg"/>
    <property type="match status" value="1"/>
</dbReference>
<evidence type="ECO:0000313" key="11">
    <source>
        <dbReference type="Proteomes" id="UP000179241"/>
    </source>
</evidence>
<protein>
    <recommendedName>
        <fullName evidence="6">Probable transcriptional regulatory protein A2188_03310</fullName>
    </recommendedName>
</protein>
<dbReference type="NCBIfam" id="NF001030">
    <property type="entry name" value="PRK00110.1"/>
    <property type="match status" value="1"/>
</dbReference>
<dbReference type="Gene3D" id="1.10.10.200">
    <property type="match status" value="1"/>
</dbReference>
<evidence type="ECO:0000256" key="3">
    <source>
        <dbReference type="ARBA" id="ARBA00023015"/>
    </source>
</evidence>
<dbReference type="InterPro" id="IPR048300">
    <property type="entry name" value="TACO1_YebC-like_2nd/3rd_dom"/>
</dbReference>
<gene>
    <name evidence="10" type="ORF">A2188_03310</name>
</gene>
<organism evidence="10 11">
    <name type="scientific">Candidatus Woesebacteria bacterium RIFOXYA1_FULL_43_9</name>
    <dbReference type="NCBI Taxonomy" id="1802534"/>
    <lineage>
        <taxon>Bacteria</taxon>
        <taxon>Candidatus Woeseibacteriota</taxon>
    </lineage>
</organism>